<keyword evidence="2" id="KW-1185">Reference proteome</keyword>
<gene>
    <name evidence="1" type="ORF">D1627_10035</name>
</gene>
<dbReference type="AlphaFoldDB" id="A0A399S3Y5"/>
<reference evidence="2" key="1">
    <citation type="submission" date="2018-08" db="EMBL/GenBank/DDBJ databases">
        <title>Mucilaginibacter sp. MYSH2.</title>
        <authorList>
            <person name="Seo T."/>
        </authorList>
    </citation>
    <scope>NUCLEOTIDE SEQUENCE [LARGE SCALE GENOMIC DNA]</scope>
    <source>
        <strain evidence="2">KIRAN</strain>
    </source>
</reference>
<dbReference type="InterPro" id="IPR040807">
    <property type="entry name" value="DUF5522"/>
</dbReference>
<dbReference type="OrthoDB" id="9800168at2"/>
<dbReference type="EMBL" id="QWGE01000003">
    <property type="protein sequence ID" value="RIJ37454.1"/>
    <property type="molecule type" value="Genomic_DNA"/>
</dbReference>
<sequence>MKDKWRYLRRKINCKALSQKLTEGEDFYFNEQGRMVLTAKYLSERGWCCENGCRHCPYGFHEKVKQAASKPGKV</sequence>
<organism evidence="1 2">
    <name type="scientific">Pontibacter oryzae</name>
    <dbReference type="NCBI Taxonomy" id="2304593"/>
    <lineage>
        <taxon>Bacteria</taxon>
        <taxon>Pseudomonadati</taxon>
        <taxon>Bacteroidota</taxon>
        <taxon>Cytophagia</taxon>
        <taxon>Cytophagales</taxon>
        <taxon>Hymenobacteraceae</taxon>
        <taxon>Pontibacter</taxon>
    </lineage>
</organism>
<comment type="caution">
    <text evidence="1">The sequence shown here is derived from an EMBL/GenBank/DDBJ whole genome shotgun (WGS) entry which is preliminary data.</text>
</comment>
<proteinExistence type="predicted"/>
<evidence type="ECO:0000313" key="2">
    <source>
        <dbReference type="Proteomes" id="UP000266005"/>
    </source>
</evidence>
<evidence type="ECO:0000313" key="1">
    <source>
        <dbReference type="EMBL" id="RIJ37454.1"/>
    </source>
</evidence>
<protein>
    <submittedName>
        <fullName evidence="1">Uncharacterized protein</fullName>
    </submittedName>
</protein>
<name>A0A399S3Y5_9BACT</name>
<dbReference type="Pfam" id="PF17653">
    <property type="entry name" value="DUF5522"/>
    <property type="match status" value="1"/>
</dbReference>
<accession>A0A399S3Y5</accession>
<dbReference type="Proteomes" id="UP000266005">
    <property type="component" value="Unassembled WGS sequence"/>
</dbReference>